<feature type="binding site" evidence="3">
    <location>
        <begin position="624"/>
        <end position="631"/>
    </location>
    <ligand>
        <name>GTP</name>
        <dbReference type="ChEBI" id="CHEBI:37565"/>
    </ligand>
</feature>
<dbReference type="InterPro" id="IPR006689">
    <property type="entry name" value="Small_GTPase_ARF/SAR"/>
</dbReference>
<gene>
    <name evidence="7" type="ORF">M0812_21160</name>
</gene>
<proteinExistence type="predicted"/>
<accession>A0AAV7YTR9</accession>
<dbReference type="Pfam" id="PF12937">
    <property type="entry name" value="F-box-like"/>
    <property type="match status" value="1"/>
</dbReference>
<dbReference type="Gene3D" id="1.20.1280.50">
    <property type="match status" value="1"/>
</dbReference>
<feature type="domain" description="F-box" evidence="6">
    <location>
        <begin position="497"/>
        <end position="543"/>
    </location>
</feature>
<comment type="caution">
    <text evidence="7">The sequence shown here is derived from an EMBL/GenBank/DDBJ whole genome shotgun (WGS) entry which is preliminary data.</text>
</comment>
<keyword evidence="4" id="KW-0479">Metal-binding</keyword>
<feature type="binding site" evidence="4">
    <location>
        <position position="631"/>
    </location>
    <ligand>
        <name>Mg(2+)</name>
        <dbReference type="ChEBI" id="CHEBI:18420"/>
    </ligand>
</feature>
<dbReference type="SMART" id="SM00177">
    <property type="entry name" value="ARF"/>
    <property type="match status" value="1"/>
</dbReference>
<keyword evidence="4" id="KW-0460">Magnesium</keyword>
<evidence type="ECO:0000256" key="5">
    <source>
        <dbReference type="PROSITE-ProRule" id="PRU00235"/>
    </source>
</evidence>
<dbReference type="PROSITE" id="PS50181">
    <property type="entry name" value="FBOX"/>
    <property type="match status" value="1"/>
</dbReference>
<dbReference type="InterPro" id="IPR000408">
    <property type="entry name" value="Reg_chr_condens"/>
</dbReference>
<keyword evidence="2 3" id="KW-0342">GTP-binding</keyword>
<evidence type="ECO:0000259" key="6">
    <source>
        <dbReference type="PROSITE" id="PS50181"/>
    </source>
</evidence>
<dbReference type="PROSITE" id="PS00626">
    <property type="entry name" value="RCC1_2"/>
    <property type="match status" value="1"/>
</dbReference>
<dbReference type="Proteomes" id="UP001146793">
    <property type="component" value="Unassembled WGS sequence"/>
</dbReference>
<dbReference type="InterPro" id="IPR051553">
    <property type="entry name" value="Ran_GTPase-activating"/>
</dbReference>
<keyword evidence="1 3" id="KW-0547">Nucleotide-binding</keyword>
<dbReference type="Gene3D" id="3.40.50.300">
    <property type="entry name" value="P-loop containing nucleotide triphosphate hydrolases"/>
    <property type="match status" value="1"/>
</dbReference>
<dbReference type="EMBL" id="JANTQA010000047">
    <property type="protein sequence ID" value="KAJ3432229.1"/>
    <property type="molecule type" value="Genomic_DNA"/>
</dbReference>
<evidence type="ECO:0000256" key="1">
    <source>
        <dbReference type="ARBA" id="ARBA00022741"/>
    </source>
</evidence>
<dbReference type="InterPro" id="IPR001810">
    <property type="entry name" value="F-box_dom"/>
</dbReference>
<organism evidence="7 8">
    <name type="scientific">Anaeramoeba flamelloides</name>
    <dbReference type="NCBI Taxonomy" id="1746091"/>
    <lineage>
        <taxon>Eukaryota</taxon>
        <taxon>Metamonada</taxon>
        <taxon>Anaeramoebidae</taxon>
        <taxon>Anaeramoeba</taxon>
    </lineage>
</organism>
<evidence type="ECO:0000256" key="3">
    <source>
        <dbReference type="PIRSR" id="PIRSR606689-1"/>
    </source>
</evidence>
<dbReference type="PROSITE" id="PS50012">
    <property type="entry name" value="RCC1_3"/>
    <property type="match status" value="2"/>
</dbReference>
<dbReference type="InterPro" id="IPR009091">
    <property type="entry name" value="RCC1/BLIP-II"/>
</dbReference>
<dbReference type="AlphaFoldDB" id="A0AAV7YTR9"/>
<feature type="repeat" description="RCC1" evidence="5">
    <location>
        <begin position="217"/>
        <end position="273"/>
    </location>
</feature>
<dbReference type="GO" id="GO:0005525">
    <property type="term" value="F:GTP binding"/>
    <property type="evidence" value="ECO:0007669"/>
    <property type="project" value="UniProtKB-KW"/>
</dbReference>
<evidence type="ECO:0000313" key="7">
    <source>
        <dbReference type="EMBL" id="KAJ3432229.1"/>
    </source>
</evidence>
<name>A0AAV7YTR9_9EUKA</name>
<dbReference type="SUPFAM" id="SSF52540">
    <property type="entry name" value="P-loop containing nucleoside triphosphate hydrolases"/>
    <property type="match status" value="1"/>
</dbReference>
<dbReference type="InterPro" id="IPR036047">
    <property type="entry name" value="F-box-like_dom_sf"/>
</dbReference>
<feature type="binding site" evidence="3">
    <location>
        <position position="670"/>
    </location>
    <ligand>
        <name>GTP</name>
        <dbReference type="ChEBI" id="CHEBI:37565"/>
    </ligand>
</feature>
<protein>
    <submittedName>
        <fullName evidence="7">Adp-ribosylation factor-related protein</fullName>
    </submittedName>
</protein>
<reference evidence="7" key="1">
    <citation type="submission" date="2022-08" db="EMBL/GenBank/DDBJ databases">
        <title>Novel sulphate-reducing endosymbionts in the free-living metamonad Anaeramoeba.</title>
        <authorList>
            <person name="Jerlstrom-Hultqvist J."/>
            <person name="Cepicka I."/>
            <person name="Gallot-Lavallee L."/>
            <person name="Salas-Leiva D."/>
            <person name="Curtis B.A."/>
            <person name="Zahonova K."/>
            <person name="Pipaliya S."/>
            <person name="Dacks J."/>
            <person name="Roger A.J."/>
        </authorList>
    </citation>
    <scope>NUCLEOTIDE SEQUENCE</scope>
    <source>
        <strain evidence="7">Busselton2</strain>
    </source>
</reference>
<feature type="repeat" description="RCC1" evidence="5">
    <location>
        <begin position="164"/>
        <end position="216"/>
    </location>
</feature>
<dbReference type="Pfam" id="PF00415">
    <property type="entry name" value="RCC1"/>
    <property type="match status" value="1"/>
</dbReference>
<evidence type="ECO:0000313" key="8">
    <source>
        <dbReference type="Proteomes" id="UP001146793"/>
    </source>
</evidence>
<dbReference type="GO" id="GO:0046872">
    <property type="term" value="F:metal ion binding"/>
    <property type="evidence" value="ECO:0007669"/>
    <property type="project" value="UniProtKB-KW"/>
</dbReference>
<dbReference type="SUPFAM" id="SSF50985">
    <property type="entry name" value="RCC1/BLIP-II"/>
    <property type="match status" value="1"/>
</dbReference>
<dbReference type="SUPFAM" id="SSF81383">
    <property type="entry name" value="F-box domain"/>
    <property type="match status" value="1"/>
</dbReference>
<dbReference type="PANTHER" id="PTHR45982:SF1">
    <property type="entry name" value="REGULATOR OF CHROMOSOME CONDENSATION"/>
    <property type="match status" value="1"/>
</dbReference>
<dbReference type="PROSITE" id="PS51417">
    <property type="entry name" value="ARF"/>
    <property type="match status" value="1"/>
</dbReference>
<evidence type="ECO:0000256" key="2">
    <source>
        <dbReference type="ARBA" id="ARBA00023134"/>
    </source>
</evidence>
<dbReference type="Pfam" id="PF00025">
    <property type="entry name" value="Arf"/>
    <property type="match status" value="1"/>
</dbReference>
<sequence>MRHIFVYGSNKNRQLLFLDRTEIFSTDKLIDVTKHSKKYFNSEQPFLISCGSTQTFLATKEGTIYGYGLRSYSNINKKNTKKKVGFNNLLFRLKKFKKKKIQQIICNPIQAIILVGGFLYSIDNLNTIKNKQQLGVSKIELPKEITILQVSCGENYFVAKDSNLQLRSWGICSNGELGHGLFSDEKEFPTVLESFKSINACLFECGSYHFFVLSTEGDLYGCGKGENGQLGNNNSQNLSLPKLIINKEAISKDFGLITQIACGDEHSLLLNSKGTVFVCGKGSSIGRANFKKNTTFCCLDFSLTKPIKTIIVKSGYQQSYSLFISKKNKLYSVGFEFQTKMKNKPQNNSIEIGEFKSTSNPNKNTGGKKMGIEVEKERKNKKDIINEKEKEKERDNFIENENNNEIEIEIEIEIEKEFENDQNNKKTKIVKNQKQDLPLKMKNNINIQKIEIPEGLVPKRIGRGWFHLIIICSKKKTQNQTKLRKKQQSIENKIKELGNFYTLSDELIFKIFDYLDERHLCKLCITSSEIRYFATNDWLWKRLFLKDTKYINQENSQDIYAMIKTASIPNTGYWQAYTSLAKKCKNVIMMSEKSKVKGKEPSQINRFFKSNLIQKKKFTALMLGLSCGGKSSMFSYWVTGSKTAHRPYIGFNQNEIKVHKRSLMITQVAGAPRIIPLWKHYFQAAQGFIYVIDSTDKERIEESKIEFYKCITHIDMLEKPILILASKQDLSNVMTILEISKIFNLDELDRDWLLLAISRFSDIYLDGLKWLISKMSKNK</sequence>
<dbReference type="PANTHER" id="PTHR45982">
    <property type="entry name" value="REGULATOR OF CHROMOSOME CONDENSATION"/>
    <property type="match status" value="1"/>
</dbReference>
<evidence type="ECO:0000256" key="4">
    <source>
        <dbReference type="PIRSR" id="PIRSR606689-2"/>
    </source>
</evidence>
<dbReference type="GO" id="GO:0003924">
    <property type="term" value="F:GTPase activity"/>
    <property type="evidence" value="ECO:0007669"/>
    <property type="project" value="InterPro"/>
</dbReference>
<dbReference type="Gene3D" id="2.130.10.30">
    <property type="entry name" value="Regulator of chromosome condensation 1/beta-lactamase-inhibitor protein II"/>
    <property type="match status" value="2"/>
</dbReference>
<dbReference type="SMART" id="SM00178">
    <property type="entry name" value="SAR"/>
    <property type="match status" value="1"/>
</dbReference>
<dbReference type="InterPro" id="IPR027417">
    <property type="entry name" value="P-loop_NTPase"/>
</dbReference>